<dbReference type="GO" id="GO:0004497">
    <property type="term" value="F:monooxygenase activity"/>
    <property type="evidence" value="ECO:0007669"/>
    <property type="project" value="InterPro"/>
</dbReference>
<evidence type="ECO:0000313" key="3">
    <source>
        <dbReference type="Proteomes" id="UP000293360"/>
    </source>
</evidence>
<sequence>MTHQLKYLTLDITGRLAFGHAIKAQTAPKNRFLSKGIAVADYHFNVLMQLPFLARPWIVYLTHRLTTRQQWKNMNSLQKVIQRPKVQGKDADTGDEKDVRLGEF</sequence>
<keyword evidence="3" id="KW-1185">Reference proteome</keyword>
<dbReference type="Gene3D" id="1.10.630.10">
    <property type="entry name" value="Cytochrome P450"/>
    <property type="match status" value="1"/>
</dbReference>
<comment type="caution">
    <text evidence="2">The sequence shown here is derived from an EMBL/GenBank/DDBJ whole genome shotgun (WGS) entry which is preliminary data.</text>
</comment>
<dbReference type="Proteomes" id="UP000293360">
    <property type="component" value="Unassembled WGS sequence"/>
</dbReference>
<feature type="region of interest" description="Disordered" evidence="1">
    <location>
        <begin position="82"/>
        <end position="104"/>
    </location>
</feature>
<dbReference type="InterPro" id="IPR036396">
    <property type="entry name" value="Cyt_P450_sf"/>
</dbReference>
<feature type="compositionally biased region" description="Basic and acidic residues" evidence="1">
    <location>
        <begin position="87"/>
        <end position="104"/>
    </location>
</feature>
<name>A0A4Q4SZ70_9PEZI</name>
<proteinExistence type="predicted"/>
<reference evidence="2 3" key="1">
    <citation type="submission" date="2018-06" db="EMBL/GenBank/DDBJ databases">
        <title>Complete Genomes of Monosporascus.</title>
        <authorList>
            <person name="Robinson A.J."/>
            <person name="Natvig D.O."/>
        </authorList>
    </citation>
    <scope>NUCLEOTIDE SEQUENCE [LARGE SCALE GENOMIC DNA]</scope>
    <source>
        <strain evidence="2 3">CBS 110550</strain>
    </source>
</reference>
<evidence type="ECO:0000313" key="2">
    <source>
        <dbReference type="EMBL" id="RYO94795.1"/>
    </source>
</evidence>
<dbReference type="GO" id="GO:0020037">
    <property type="term" value="F:heme binding"/>
    <property type="evidence" value="ECO:0007669"/>
    <property type="project" value="InterPro"/>
</dbReference>
<accession>A0A4Q4SZ70</accession>
<protein>
    <submittedName>
        <fullName evidence="2">Uncharacterized protein</fullName>
    </submittedName>
</protein>
<dbReference type="GO" id="GO:0016705">
    <property type="term" value="F:oxidoreductase activity, acting on paired donors, with incorporation or reduction of molecular oxygen"/>
    <property type="evidence" value="ECO:0007669"/>
    <property type="project" value="InterPro"/>
</dbReference>
<dbReference type="GO" id="GO:0005506">
    <property type="term" value="F:iron ion binding"/>
    <property type="evidence" value="ECO:0007669"/>
    <property type="project" value="InterPro"/>
</dbReference>
<dbReference type="EMBL" id="QJNU01000561">
    <property type="protein sequence ID" value="RYO94795.1"/>
    <property type="molecule type" value="Genomic_DNA"/>
</dbReference>
<dbReference type="AlphaFoldDB" id="A0A4Q4SZ70"/>
<organism evidence="2 3">
    <name type="scientific">Monosporascus ibericus</name>
    <dbReference type="NCBI Taxonomy" id="155417"/>
    <lineage>
        <taxon>Eukaryota</taxon>
        <taxon>Fungi</taxon>
        <taxon>Dikarya</taxon>
        <taxon>Ascomycota</taxon>
        <taxon>Pezizomycotina</taxon>
        <taxon>Sordariomycetes</taxon>
        <taxon>Xylariomycetidae</taxon>
        <taxon>Xylariales</taxon>
        <taxon>Xylariales incertae sedis</taxon>
        <taxon>Monosporascus</taxon>
    </lineage>
</organism>
<evidence type="ECO:0000256" key="1">
    <source>
        <dbReference type="SAM" id="MobiDB-lite"/>
    </source>
</evidence>
<gene>
    <name evidence="2" type="ORF">DL764_007773</name>
</gene>